<dbReference type="Gene3D" id="3.90.1150.10">
    <property type="entry name" value="Aspartate Aminotransferase, domain 1"/>
    <property type="match status" value="1"/>
</dbReference>
<dbReference type="AlphaFoldDB" id="A0A833QYZ8"/>
<evidence type="ECO:0000313" key="1">
    <source>
        <dbReference type="EMBL" id="KAF3338780.1"/>
    </source>
</evidence>
<evidence type="ECO:0000313" key="2">
    <source>
        <dbReference type="Proteomes" id="UP000623129"/>
    </source>
</evidence>
<organism evidence="1 2">
    <name type="scientific">Carex littledalei</name>
    <dbReference type="NCBI Taxonomy" id="544730"/>
    <lineage>
        <taxon>Eukaryota</taxon>
        <taxon>Viridiplantae</taxon>
        <taxon>Streptophyta</taxon>
        <taxon>Embryophyta</taxon>
        <taxon>Tracheophyta</taxon>
        <taxon>Spermatophyta</taxon>
        <taxon>Magnoliopsida</taxon>
        <taxon>Liliopsida</taxon>
        <taxon>Poales</taxon>
        <taxon>Cyperaceae</taxon>
        <taxon>Cyperoideae</taxon>
        <taxon>Cariceae</taxon>
        <taxon>Carex</taxon>
        <taxon>Carex subgen. Euthyceras</taxon>
    </lineage>
</organism>
<dbReference type="InterPro" id="IPR015424">
    <property type="entry name" value="PyrdxlP-dep_Trfase"/>
</dbReference>
<accession>A0A833QYZ8</accession>
<dbReference type="EMBL" id="SWLB01000005">
    <property type="protein sequence ID" value="KAF3338780.1"/>
    <property type="molecule type" value="Genomic_DNA"/>
</dbReference>
<proteinExistence type="predicted"/>
<dbReference type="Proteomes" id="UP000623129">
    <property type="component" value="Unassembled WGS sequence"/>
</dbReference>
<dbReference type="PANTHER" id="PTHR47087">
    <property type="entry name" value="METHIONINE S-METHYLTRANSFERASE"/>
    <property type="match status" value="1"/>
</dbReference>
<dbReference type="Gene3D" id="2.40.30.270">
    <property type="match status" value="1"/>
</dbReference>
<dbReference type="OrthoDB" id="6513042at2759"/>
<dbReference type="PANTHER" id="PTHR47087:SF1">
    <property type="entry name" value="METHIONINE S-METHYLTRANSFERASE"/>
    <property type="match status" value="1"/>
</dbReference>
<keyword evidence="1" id="KW-0489">Methyltransferase</keyword>
<dbReference type="GO" id="GO:0032259">
    <property type="term" value="P:methylation"/>
    <property type="evidence" value="ECO:0007669"/>
    <property type="project" value="UniProtKB-KW"/>
</dbReference>
<dbReference type="GO" id="GO:0008168">
    <property type="term" value="F:methyltransferase activity"/>
    <property type="evidence" value="ECO:0007669"/>
    <property type="project" value="UniProtKB-KW"/>
</dbReference>
<dbReference type="InterPro" id="IPR015422">
    <property type="entry name" value="PyrdxlP-dep_Trfase_small"/>
</dbReference>
<dbReference type="InterPro" id="IPR027417">
    <property type="entry name" value="P-loop_NTPase"/>
</dbReference>
<keyword evidence="2" id="KW-1185">Reference proteome</keyword>
<keyword evidence="1" id="KW-0808">Transferase</keyword>
<dbReference type="Gene3D" id="3.40.50.300">
    <property type="entry name" value="P-loop containing nucleotide triphosphate hydrolases"/>
    <property type="match status" value="1"/>
</dbReference>
<gene>
    <name evidence="1" type="ORF">FCM35_KLT17617</name>
</gene>
<comment type="caution">
    <text evidence="1">The sequence shown here is derived from an EMBL/GenBank/DDBJ whole genome shotgun (WGS) entry which is preliminary data.</text>
</comment>
<name>A0A833QYZ8_9POAL</name>
<dbReference type="SUPFAM" id="SSF53383">
    <property type="entry name" value="PLP-dependent transferases"/>
    <property type="match status" value="1"/>
</dbReference>
<sequence length="246" mass="27465">MNYSIHLSIPIQKDSSIVVAFDEIPEDGLNSPLRLEKVANEVTYKRMKDALNHLGMSVQKGPASDLIPVLFGEKEPTFLKQAPQFTPFNKNLDDSQSVGNFFRGLSRPHGISKYAVRKLLGLKNGADEMLLEAIKEQKKSLKNRVEVLTKTLTSCGWDVIDCHGGVSLVAKPTAYLGKTIKIDNSEATLDGTNFREALLKSTGLCINGGSWTRLPNYYRFSFSLEQTKFDQSLDQIVQFKKMFLGD</sequence>
<reference evidence="1" key="1">
    <citation type="submission" date="2020-01" db="EMBL/GenBank/DDBJ databases">
        <title>Genome sequence of Kobresia littledalei, the first chromosome-level genome in the family Cyperaceae.</title>
        <authorList>
            <person name="Qu G."/>
        </authorList>
    </citation>
    <scope>NUCLEOTIDE SEQUENCE</scope>
    <source>
        <strain evidence="1">C.B.Clarke</strain>
        <tissue evidence="1">Leaf</tissue>
    </source>
</reference>
<protein>
    <submittedName>
        <fullName evidence="1">Methionine S-methyltransferase</fullName>
    </submittedName>
</protein>